<sequence>MYNIVFINVLIGYSKITTLLHSSISCSIQSNSDAIPYAFTFPPTISPSQPSFSSSKLRDRTRSKPTPRSLDQNSLLESPFSVFSSFGSLCRSQNQQSSICSLPFRLDSRTHFGFLEFTHQVLHREPTVVLDWVHYRKGNRFMAWY</sequence>
<reference evidence="2 3" key="4">
    <citation type="journal article" date="2011" name="BMC Genomics">
        <title>RNA-Seq improves annotation of protein-coding genes in the cucumber genome.</title>
        <authorList>
            <person name="Li Z."/>
            <person name="Zhang Z."/>
            <person name="Yan P."/>
            <person name="Huang S."/>
            <person name="Fei Z."/>
            <person name="Lin K."/>
        </authorList>
    </citation>
    <scope>NUCLEOTIDE SEQUENCE [LARGE SCALE GENOMIC DNA]</scope>
    <source>
        <strain evidence="3">cv. 9930</strain>
    </source>
</reference>
<name>A0A0A0K363_CUCSA</name>
<organism evidence="2 3">
    <name type="scientific">Cucumis sativus</name>
    <name type="common">Cucumber</name>
    <dbReference type="NCBI Taxonomy" id="3659"/>
    <lineage>
        <taxon>Eukaryota</taxon>
        <taxon>Viridiplantae</taxon>
        <taxon>Streptophyta</taxon>
        <taxon>Embryophyta</taxon>
        <taxon>Tracheophyta</taxon>
        <taxon>Spermatophyta</taxon>
        <taxon>Magnoliopsida</taxon>
        <taxon>eudicotyledons</taxon>
        <taxon>Gunneridae</taxon>
        <taxon>Pentapetalae</taxon>
        <taxon>rosids</taxon>
        <taxon>fabids</taxon>
        <taxon>Cucurbitales</taxon>
        <taxon>Cucurbitaceae</taxon>
        <taxon>Benincaseae</taxon>
        <taxon>Cucumis</taxon>
    </lineage>
</organism>
<accession>A0A0A0K363</accession>
<feature type="region of interest" description="Disordered" evidence="1">
    <location>
        <begin position="47"/>
        <end position="72"/>
    </location>
</feature>
<evidence type="ECO:0000313" key="2">
    <source>
        <dbReference type="EMBL" id="KGN43424.1"/>
    </source>
</evidence>
<evidence type="ECO:0000256" key="1">
    <source>
        <dbReference type="SAM" id="MobiDB-lite"/>
    </source>
</evidence>
<dbReference type="Proteomes" id="UP000029981">
    <property type="component" value="Chromosome 7"/>
</dbReference>
<reference evidence="2 3" key="1">
    <citation type="journal article" date="2009" name="Nat. Genet.">
        <title>The genome of the cucumber, Cucumis sativus L.</title>
        <authorList>
            <person name="Huang S."/>
            <person name="Li R."/>
            <person name="Zhang Z."/>
            <person name="Li L."/>
            <person name="Gu X."/>
            <person name="Fan W."/>
            <person name="Lucas W.J."/>
            <person name="Wang X."/>
            <person name="Xie B."/>
            <person name="Ni P."/>
            <person name="Ren Y."/>
            <person name="Zhu H."/>
            <person name="Li J."/>
            <person name="Lin K."/>
            <person name="Jin W."/>
            <person name="Fei Z."/>
            <person name="Li G."/>
            <person name="Staub J."/>
            <person name="Kilian A."/>
            <person name="van der Vossen E.A."/>
            <person name="Wu Y."/>
            <person name="Guo J."/>
            <person name="He J."/>
            <person name="Jia Z."/>
            <person name="Ren Y."/>
            <person name="Tian G."/>
            <person name="Lu Y."/>
            <person name="Ruan J."/>
            <person name="Qian W."/>
            <person name="Wang M."/>
            <person name="Huang Q."/>
            <person name="Li B."/>
            <person name="Xuan Z."/>
            <person name="Cao J."/>
            <person name="Asan"/>
            <person name="Wu Z."/>
            <person name="Zhang J."/>
            <person name="Cai Q."/>
            <person name="Bai Y."/>
            <person name="Zhao B."/>
            <person name="Han Y."/>
            <person name="Li Y."/>
            <person name="Li X."/>
            <person name="Wang S."/>
            <person name="Shi Q."/>
            <person name="Liu S."/>
            <person name="Cho W.K."/>
            <person name="Kim J.Y."/>
            <person name="Xu Y."/>
            <person name="Heller-Uszynska K."/>
            <person name="Miao H."/>
            <person name="Cheng Z."/>
            <person name="Zhang S."/>
            <person name="Wu J."/>
            <person name="Yang Y."/>
            <person name="Kang H."/>
            <person name="Li M."/>
            <person name="Liang H."/>
            <person name="Ren X."/>
            <person name="Shi Z."/>
            <person name="Wen M."/>
            <person name="Jian M."/>
            <person name="Yang H."/>
            <person name="Zhang G."/>
            <person name="Yang Z."/>
            <person name="Chen R."/>
            <person name="Liu S."/>
            <person name="Li J."/>
            <person name="Ma L."/>
            <person name="Liu H."/>
            <person name="Zhou Y."/>
            <person name="Zhao J."/>
            <person name="Fang X."/>
            <person name="Li G."/>
            <person name="Fang L."/>
            <person name="Li Y."/>
            <person name="Liu D."/>
            <person name="Zheng H."/>
            <person name="Zhang Y."/>
            <person name="Qin N."/>
            <person name="Li Z."/>
            <person name="Yang G."/>
            <person name="Yang S."/>
            <person name="Bolund L."/>
            <person name="Kristiansen K."/>
            <person name="Zheng H."/>
            <person name="Li S."/>
            <person name="Zhang X."/>
            <person name="Yang H."/>
            <person name="Wang J."/>
            <person name="Sun R."/>
            <person name="Zhang B."/>
            <person name="Jiang S."/>
            <person name="Wang J."/>
            <person name="Du Y."/>
            <person name="Li S."/>
        </authorList>
    </citation>
    <scope>NUCLEOTIDE SEQUENCE [LARGE SCALE GENOMIC DNA]</scope>
    <source>
        <strain evidence="3">cv. 9930</strain>
    </source>
</reference>
<keyword evidence="3" id="KW-1185">Reference proteome</keyword>
<dbReference type="Gramene" id="KGN43424">
    <property type="protein sequence ID" value="KGN43424"/>
    <property type="gene ID" value="Csa_7G033320"/>
</dbReference>
<reference evidence="2 3" key="2">
    <citation type="journal article" date="2009" name="PLoS ONE">
        <title>An integrated genetic and cytogenetic map of the cucumber genome.</title>
        <authorList>
            <person name="Ren Y."/>
            <person name="Zhang Z."/>
            <person name="Liu J."/>
            <person name="Staub J.E."/>
            <person name="Han Y."/>
            <person name="Cheng Z."/>
            <person name="Li X."/>
            <person name="Lu J."/>
            <person name="Miao H."/>
            <person name="Kang H."/>
            <person name="Xie B."/>
            <person name="Gu X."/>
            <person name="Wang X."/>
            <person name="Du Y."/>
            <person name="Jin W."/>
            <person name="Huang S."/>
        </authorList>
    </citation>
    <scope>NUCLEOTIDE SEQUENCE [LARGE SCALE GENOMIC DNA]</scope>
    <source>
        <strain evidence="3">cv. 9930</strain>
    </source>
</reference>
<dbReference type="AlphaFoldDB" id="A0A0A0K363"/>
<reference evidence="2 3" key="3">
    <citation type="journal article" date="2010" name="BMC Genomics">
        <title>Transcriptome sequencing and comparative analysis of cucumber flowers with different sex types.</title>
        <authorList>
            <person name="Guo S."/>
            <person name="Zheng Y."/>
            <person name="Joung J.G."/>
            <person name="Liu S."/>
            <person name="Zhang Z."/>
            <person name="Crasta O.R."/>
            <person name="Sobral B.W."/>
            <person name="Xu Y."/>
            <person name="Huang S."/>
            <person name="Fei Z."/>
        </authorList>
    </citation>
    <scope>NUCLEOTIDE SEQUENCE [LARGE SCALE GENOMIC DNA]</scope>
    <source>
        <strain evidence="3">cv. 9930</strain>
    </source>
</reference>
<evidence type="ECO:0000313" key="3">
    <source>
        <dbReference type="Proteomes" id="UP000029981"/>
    </source>
</evidence>
<dbReference type="EMBL" id="CM002928">
    <property type="protein sequence ID" value="KGN43424.1"/>
    <property type="molecule type" value="Genomic_DNA"/>
</dbReference>
<gene>
    <name evidence="2" type="ORF">Csa_7G033320</name>
</gene>
<protein>
    <submittedName>
        <fullName evidence="2">Uncharacterized protein</fullName>
    </submittedName>
</protein>
<proteinExistence type="predicted"/>